<keyword evidence="8" id="KW-1185">Reference proteome</keyword>
<organism evidence="7 8">
    <name type="scientific">Alkalicoccobacillus plakortidis</name>
    <dbReference type="NCBI Taxonomy" id="444060"/>
    <lineage>
        <taxon>Bacteria</taxon>
        <taxon>Bacillati</taxon>
        <taxon>Bacillota</taxon>
        <taxon>Bacilli</taxon>
        <taxon>Bacillales</taxon>
        <taxon>Bacillaceae</taxon>
        <taxon>Alkalicoccobacillus</taxon>
    </lineage>
</organism>
<evidence type="ECO:0000259" key="6">
    <source>
        <dbReference type="Pfam" id="PF04893"/>
    </source>
</evidence>
<proteinExistence type="predicted"/>
<dbReference type="EMBL" id="JAMQJY010000003">
    <property type="protein sequence ID" value="MCM2677296.1"/>
    <property type="molecule type" value="Genomic_DNA"/>
</dbReference>
<evidence type="ECO:0000256" key="5">
    <source>
        <dbReference type="SAM" id="Phobius"/>
    </source>
</evidence>
<dbReference type="Proteomes" id="UP001203665">
    <property type="component" value="Unassembled WGS sequence"/>
</dbReference>
<sequence length="221" mass="24148">MENEQQNVERLNPWLHIWVKPRAVIRQELDKSNREKNFILLAIIIGMLTAITAYEQQSFGLNYGLMALIVLIGGPVLGIITLYFGSWINAVVGRWIGGVGRASDLRVSMVRGSMVPSLATVAISLVDLLIRGEEYFVSVDTLVEVRGMNILDMVTGGTPPILVLLSVIAFIWLAVVNLKSIGEAHGFSAWMALLTGVIIAAILVIPFMILGMIVAAFFIAI</sequence>
<evidence type="ECO:0000256" key="1">
    <source>
        <dbReference type="ARBA" id="ARBA00004141"/>
    </source>
</evidence>
<gene>
    <name evidence="7" type="ORF">NDM98_18880</name>
</gene>
<feature type="transmembrane region" description="Helical" evidence="5">
    <location>
        <begin position="187"/>
        <end position="220"/>
    </location>
</feature>
<evidence type="ECO:0000256" key="3">
    <source>
        <dbReference type="ARBA" id="ARBA00022989"/>
    </source>
</evidence>
<feature type="domain" description="Yip1" evidence="6">
    <location>
        <begin position="17"/>
        <end position="209"/>
    </location>
</feature>
<name>A0ABT0XN16_9BACI</name>
<dbReference type="Pfam" id="PF04893">
    <property type="entry name" value="Yip1"/>
    <property type="match status" value="1"/>
</dbReference>
<keyword evidence="4 5" id="KW-0472">Membrane</keyword>
<dbReference type="RefSeq" id="WP_251610938.1">
    <property type="nucleotide sequence ID" value="NZ_JAMQJY010000003.1"/>
</dbReference>
<evidence type="ECO:0000313" key="7">
    <source>
        <dbReference type="EMBL" id="MCM2677296.1"/>
    </source>
</evidence>
<keyword evidence="2 5" id="KW-0812">Transmembrane</keyword>
<feature type="transmembrane region" description="Helical" evidence="5">
    <location>
        <begin position="150"/>
        <end position="175"/>
    </location>
</feature>
<dbReference type="InterPro" id="IPR006977">
    <property type="entry name" value="Yip1_dom"/>
</dbReference>
<evidence type="ECO:0000313" key="8">
    <source>
        <dbReference type="Proteomes" id="UP001203665"/>
    </source>
</evidence>
<accession>A0ABT0XN16</accession>
<evidence type="ECO:0000256" key="2">
    <source>
        <dbReference type="ARBA" id="ARBA00022692"/>
    </source>
</evidence>
<evidence type="ECO:0000256" key="4">
    <source>
        <dbReference type="ARBA" id="ARBA00023136"/>
    </source>
</evidence>
<comment type="subcellular location">
    <subcellularLocation>
        <location evidence="1">Membrane</location>
        <topology evidence="1">Multi-pass membrane protein</topology>
    </subcellularLocation>
</comment>
<keyword evidence="3 5" id="KW-1133">Transmembrane helix</keyword>
<feature type="transmembrane region" description="Helical" evidence="5">
    <location>
        <begin position="37"/>
        <end position="54"/>
    </location>
</feature>
<reference evidence="7" key="1">
    <citation type="submission" date="2022-06" db="EMBL/GenBank/DDBJ databases">
        <title>Alkalicoccobacillus porphyridii sp. nov., isolated from a marine red alga, Porphyridium purpureum and reclassification of Shouchella plakortidis and Shouchella gibsonii as Alkalicoccobacillus plakortidis comb. nov. and Alkalicoccobacillus gibsonii comb. nov.</title>
        <authorList>
            <person name="Kim K.H."/>
            <person name="Lee J.K."/>
            <person name="Han D.M."/>
            <person name="Baek J.H."/>
            <person name="Jeon C.O."/>
        </authorList>
    </citation>
    <scope>NUCLEOTIDE SEQUENCE</scope>
    <source>
        <strain evidence="7">DSM 19153</strain>
    </source>
</reference>
<comment type="caution">
    <text evidence="7">The sequence shown here is derived from an EMBL/GenBank/DDBJ whole genome shotgun (WGS) entry which is preliminary data.</text>
</comment>
<feature type="transmembrane region" description="Helical" evidence="5">
    <location>
        <begin position="66"/>
        <end position="92"/>
    </location>
</feature>
<protein>
    <submittedName>
        <fullName evidence="7">YIP1 family protein</fullName>
    </submittedName>
</protein>